<dbReference type="PROSITE" id="PS51066">
    <property type="entry name" value="ZF_FPG_2"/>
    <property type="match status" value="1"/>
</dbReference>
<comment type="function">
    <text evidence="15">Involved in base excision repair of DNA damaged by oxidation or by mutagenic agents. Acts as DNA glycosylase that recognizes and removes damaged bases. Has a preference for oxidized purines, such as 7,8-dihydro-8-oxoguanine (8-oxoG). Has AP (apurinic/apyrimidinic) lyase activity and introduces nicks in the DNA strand. Cleaves the DNA backbone by beta-delta elimination to generate a single-strand break at the site of the removed base with both 3'- and 5'-phosphates.</text>
</comment>
<comment type="subunit">
    <text evidence="3 15">Monomer.</text>
</comment>
<comment type="cofactor">
    <cofactor evidence="15">
        <name>Zn(2+)</name>
        <dbReference type="ChEBI" id="CHEBI:29105"/>
    </cofactor>
    <text evidence="15">Binds 1 zinc ion per subunit.</text>
</comment>
<dbReference type="PROSITE" id="PS01242">
    <property type="entry name" value="ZF_FPG_1"/>
    <property type="match status" value="1"/>
</dbReference>
<dbReference type="AlphaFoldDB" id="A0A450RZV9"/>
<feature type="active site" description="Proton donor; for beta-elimination activity" evidence="15">
    <location>
        <position position="58"/>
    </location>
</feature>
<dbReference type="EMBL" id="CAADEY010000009">
    <property type="protein sequence ID" value="VFJ44867.1"/>
    <property type="molecule type" value="Genomic_DNA"/>
</dbReference>
<evidence type="ECO:0000259" key="16">
    <source>
        <dbReference type="PROSITE" id="PS51066"/>
    </source>
</evidence>
<dbReference type="GO" id="GO:0034039">
    <property type="term" value="F:8-oxo-7,8-dihydroguanine DNA N-glycosylase activity"/>
    <property type="evidence" value="ECO:0007669"/>
    <property type="project" value="TreeGrafter"/>
</dbReference>
<comment type="catalytic activity">
    <reaction evidence="14 15">
        <text>2'-deoxyribonucleotide-(2'-deoxyribose 5'-phosphate)-2'-deoxyribonucleotide-DNA = a 3'-end 2'-deoxyribonucleotide-(2,3-dehydro-2,3-deoxyribose 5'-phosphate)-DNA + a 5'-end 5'-phospho-2'-deoxyribonucleoside-DNA + H(+)</text>
        <dbReference type="Rhea" id="RHEA:66592"/>
        <dbReference type="Rhea" id="RHEA-COMP:13180"/>
        <dbReference type="Rhea" id="RHEA-COMP:16897"/>
        <dbReference type="Rhea" id="RHEA-COMP:17067"/>
        <dbReference type="ChEBI" id="CHEBI:15378"/>
        <dbReference type="ChEBI" id="CHEBI:136412"/>
        <dbReference type="ChEBI" id="CHEBI:157695"/>
        <dbReference type="ChEBI" id="CHEBI:167181"/>
        <dbReference type="EC" id="4.2.99.18"/>
    </reaction>
</comment>
<dbReference type="FunFam" id="1.10.8.50:FF:000003">
    <property type="entry name" value="Formamidopyrimidine-DNA glycosylase"/>
    <property type="match status" value="1"/>
</dbReference>
<dbReference type="NCBIfam" id="NF002211">
    <property type="entry name" value="PRK01103.1"/>
    <property type="match status" value="1"/>
</dbReference>
<proteinExistence type="inferred from homology"/>
<evidence type="ECO:0000256" key="15">
    <source>
        <dbReference type="HAMAP-Rule" id="MF_00103"/>
    </source>
</evidence>
<dbReference type="InterPro" id="IPR020629">
    <property type="entry name" value="FPG_Glyclase"/>
</dbReference>
<evidence type="ECO:0000256" key="9">
    <source>
        <dbReference type="ARBA" id="ARBA00023125"/>
    </source>
</evidence>
<dbReference type="SUPFAM" id="SSF46946">
    <property type="entry name" value="S13-like H2TH domain"/>
    <property type="match status" value="1"/>
</dbReference>
<dbReference type="GO" id="GO:0140078">
    <property type="term" value="F:class I DNA-(apurinic or apyrimidinic site) endonuclease activity"/>
    <property type="evidence" value="ECO:0007669"/>
    <property type="project" value="UniProtKB-EC"/>
</dbReference>
<evidence type="ECO:0000256" key="2">
    <source>
        <dbReference type="ARBA" id="ARBA00009409"/>
    </source>
</evidence>
<feature type="binding site" evidence="15">
    <location>
        <position position="91"/>
    </location>
    <ligand>
        <name>DNA</name>
        <dbReference type="ChEBI" id="CHEBI:16991"/>
    </ligand>
</feature>
<evidence type="ECO:0000256" key="5">
    <source>
        <dbReference type="ARBA" id="ARBA00022763"/>
    </source>
</evidence>
<evidence type="ECO:0000256" key="12">
    <source>
        <dbReference type="ARBA" id="ARBA00023268"/>
    </source>
</evidence>
<accession>A0A450RZV9</accession>
<keyword evidence="10 15" id="KW-0234">DNA repair</keyword>
<dbReference type="GO" id="GO:0008270">
    <property type="term" value="F:zinc ion binding"/>
    <property type="evidence" value="ECO:0007669"/>
    <property type="project" value="UniProtKB-UniRule"/>
</dbReference>
<dbReference type="GO" id="GO:0006284">
    <property type="term" value="P:base-excision repair"/>
    <property type="evidence" value="ECO:0007669"/>
    <property type="project" value="InterPro"/>
</dbReference>
<dbReference type="InterPro" id="IPR010979">
    <property type="entry name" value="Ribosomal_uS13-like_H2TH"/>
</dbReference>
<dbReference type="EC" id="3.2.2.23" evidence="15"/>
<dbReference type="Pfam" id="PF06831">
    <property type="entry name" value="H2TH"/>
    <property type="match status" value="1"/>
</dbReference>
<dbReference type="FunFam" id="3.20.190.10:FF:000001">
    <property type="entry name" value="Formamidopyrimidine-DNA glycosylase"/>
    <property type="match status" value="1"/>
</dbReference>
<keyword evidence="13 15" id="KW-0326">Glycosidase</keyword>
<feature type="domain" description="FPG-type" evidence="16">
    <location>
        <begin position="263"/>
        <end position="297"/>
    </location>
</feature>
<keyword evidence="5 15" id="KW-0227">DNA damage</keyword>
<keyword evidence="11 15" id="KW-0456">Lyase</keyword>
<dbReference type="Gene3D" id="3.20.190.10">
    <property type="entry name" value="MutM-like, N-terminal"/>
    <property type="match status" value="1"/>
</dbReference>
<dbReference type="SMART" id="SM00898">
    <property type="entry name" value="Fapy_DNA_glyco"/>
    <property type="match status" value="1"/>
</dbReference>
<evidence type="ECO:0000256" key="8">
    <source>
        <dbReference type="ARBA" id="ARBA00022833"/>
    </source>
</evidence>
<keyword evidence="7 15" id="KW-0378">Hydrolase</keyword>
<dbReference type="GO" id="GO:0003684">
    <property type="term" value="F:damaged DNA binding"/>
    <property type="evidence" value="ECO:0007669"/>
    <property type="project" value="InterPro"/>
</dbReference>
<feature type="active site" description="Proton donor" evidence="15">
    <location>
        <position position="3"/>
    </location>
</feature>
<feature type="active site" description="Schiff-base intermediate with DNA" evidence="15">
    <location>
        <position position="2"/>
    </location>
</feature>
<feature type="active site" description="Proton donor; for delta-elimination activity" evidence="15">
    <location>
        <position position="287"/>
    </location>
</feature>
<keyword evidence="12 15" id="KW-0511">Multifunctional enzyme</keyword>
<comment type="catalytic activity">
    <reaction evidence="1 15">
        <text>Hydrolysis of DNA containing ring-opened 7-methylguanine residues, releasing 2,6-diamino-4-hydroxy-5-(N-methyl)formamidopyrimidine.</text>
        <dbReference type="EC" id="3.2.2.23"/>
    </reaction>
</comment>
<dbReference type="CDD" id="cd08966">
    <property type="entry name" value="EcFpg-like_N"/>
    <property type="match status" value="1"/>
</dbReference>
<evidence type="ECO:0000256" key="3">
    <source>
        <dbReference type="ARBA" id="ARBA00011245"/>
    </source>
</evidence>
<evidence type="ECO:0000256" key="14">
    <source>
        <dbReference type="ARBA" id="ARBA00044632"/>
    </source>
</evidence>
<organism evidence="18">
    <name type="scientific">Candidatus Kentrum sp. DK</name>
    <dbReference type="NCBI Taxonomy" id="2126562"/>
    <lineage>
        <taxon>Bacteria</taxon>
        <taxon>Pseudomonadati</taxon>
        <taxon>Pseudomonadota</taxon>
        <taxon>Gammaproteobacteria</taxon>
        <taxon>Candidatus Kentrum</taxon>
    </lineage>
</organism>
<dbReference type="InterPro" id="IPR015886">
    <property type="entry name" value="H2TH_FPG"/>
</dbReference>
<evidence type="ECO:0000256" key="7">
    <source>
        <dbReference type="ARBA" id="ARBA00022801"/>
    </source>
</evidence>
<evidence type="ECO:0000259" key="17">
    <source>
        <dbReference type="PROSITE" id="PS51068"/>
    </source>
</evidence>
<dbReference type="InterPro" id="IPR000214">
    <property type="entry name" value="Znf_DNA_glyclase/AP_lyase"/>
</dbReference>
<dbReference type="InterPro" id="IPR015887">
    <property type="entry name" value="DNA_glyclase_Znf_dom_DNA_BS"/>
</dbReference>
<dbReference type="SMART" id="SM01232">
    <property type="entry name" value="H2TH"/>
    <property type="match status" value="1"/>
</dbReference>
<evidence type="ECO:0000256" key="13">
    <source>
        <dbReference type="ARBA" id="ARBA00023295"/>
    </source>
</evidence>
<feature type="binding site" evidence="15">
    <location>
        <position position="178"/>
    </location>
    <ligand>
        <name>DNA</name>
        <dbReference type="ChEBI" id="CHEBI:16991"/>
    </ligand>
</feature>
<sequence>MPELPEVETTRRGLIGPLRGNRIETIIVRIPRLRWPVPEEITRALPGQTIQGISRRGKYLLFHTMAGTMILHLGMSGSLRIIPASIPPEKHDHADFVLEKSHEGPLRREQCCLRFRDPRRFGAILWTDAAVSPLTHPLLAKLGPEPVEDGVCENGPSGNESMERRFSGDWLFRVSRNRRTPVKCLLLDGAVLAGIGNIYANEALFRAGVLPDRSAGELSLREYGTLARAIRETLTDAIASGGTTLRDFFQSDGKPGYFQQKLLVYGRAGRPCSRCGRPIEQGRIGQRSSFFCRGCQA</sequence>
<dbReference type="Gene3D" id="1.10.8.50">
    <property type="match status" value="1"/>
</dbReference>
<feature type="binding site" evidence="15">
    <location>
        <position position="119"/>
    </location>
    <ligand>
        <name>DNA</name>
        <dbReference type="ChEBI" id="CHEBI:16991"/>
    </ligand>
</feature>
<dbReference type="Pfam" id="PF06827">
    <property type="entry name" value="zf-FPG_IleRS"/>
    <property type="match status" value="1"/>
</dbReference>
<evidence type="ECO:0000256" key="4">
    <source>
        <dbReference type="ARBA" id="ARBA00022723"/>
    </source>
</evidence>
<evidence type="ECO:0000256" key="10">
    <source>
        <dbReference type="ARBA" id="ARBA00023204"/>
    </source>
</evidence>
<feature type="domain" description="Formamidopyrimidine-DNA glycosylase catalytic" evidence="17">
    <location>
        <begin position="2"/>
        <end position="122"/>
    </location>
</feature>
<evidence type="ECO:0000256" key="11">
    <source>
        <dbReference type="ARBA" id="ARBA00023239"/>
    </source>
</evidence>
<dbReference type="HAMAP" id="MF_00103">
    <property type="entry name" value="Fapy_DNA_glycosyl"/>
    <property type="match status" value="1"/>
</dbReference>
<dbReference type="InterPro" id="IPR010663">
    <property type="entry name" value="Znf_FPG/IleRS"/>
</dbReference>
<dbReference type="SUPFAM" id="SSF57716">
    <property type="entry name" value="Glucocorticoid receptor-like (DNA-binding domain)"/>
    <property type="match status" value="1"/>
</dbReference>
<comment type="similarity">
    <text evidence="2 15">Belongs to the FPG family.</text>
</comment>
<dbReference type="NCBIfam" id="TIGR00577">
    <property type="entry name" value="fpg"/>
    <property type="match status" value="1"/>
</dbReference>
<dbReference type="PANTHER" id="PTHR22993:SF9">
    <property type="entry name" value="FORMAMIDOPYRIMIDINE-DNA GLYCOSYLASE"/>
    <property type="match status" value="1"/>
</dbReference>
<dbReference type="PANTHER" id="PTHR22993">
    <property type="entry name" value="FORMAMIDOPYRIMIDINE-DNA GLYCOSYLASE"/>
    <property type="match status" value="1"/>
</dbReference>
<keyword evidence="4 15" id="KW-0479">Metal-binding</keyword>
<reference evidence="18" key="1">
    <citation type="submission" date="2019-02" db="EMBL/GenBank/DDBJ databases">
        <authorList>
            <person name="Gruber-Vodicka R. H."/>
            <person name="Seah K. B. B."/>
        </authorList>
    </citation>
    <scope>NUCLEOTIDE SEQUENCE</scope>
    <source>
        <strain evidence="18">BECK_DK161</strain>
    </source>
</reference>
<dbReference type="InterPro" id="IPR035937">
    <property type="entry name" value="FPG_N"/>
</dbReference>
<evidence type="ECO:0000256" key="1">
    <source>
        <dbReference type="ARBA" id="ARBA00001668"/>
    </source>
</evidence>
<keyword evidence="8 15" id="KW-0862">Zinc</keyword>
<dbReference type="PROSITE" id="PS51068">
    <property type="entry name" value="FPG_CAT"/>
    <property type="match status" value="1"/>
</dbReference>
<dbReference type="EC" id="4.2.99.18" evidence="15"/>
<dbReference type="Pfam" id="PF01149">
    <property type="entry name" value="Fapy_DNA_glyco"/>
    <property type="match status" value="1"/>
</dbReference>
<evidence type="ECO:0000313" key="18">
    <source>
        <dbReference type="EMBL" id="VFJ44867.1"/>
    </source>
</evidence>
<gene>
    <name evidence="15" type="primary">mutM</name>
    <name evidence="15" type="synonym">fpg</name>
    <name evidence="18" type="ORF">BECKDK2373C_GA0170839_100966</name>
</gene>
<dbReference type="InterPro" id="IPR012319">
    <property type="entry name" value="FPG_cat"/>
</dbReference>
<evidence type="ECO:0000256" key="6">
    <source>
        <dbReference type="ARBA" id="ARBA00022771"/>
    </source>
</evidence>
<dbReference type="SUPFAM" id="SSF81624">
    <property type="entry name" value="N-terminal domain of MutM-like DNA repair proteins"/>
    <property type="match status" value="1"/>
</dbReference>
<keyword evidence="9 15" id="KW-0238">DNA-binding</keyword>
<name>A0A450RZV9_9GAMM</name>
<protein>
    <recommendedName>
        <fullName evidence="15">Formamidopyrimidine-DNA glycosylase</fullName>
        <shortName evidence="15">Fapy-DNA glycosylase</shortName>
        <ecNumber evidence="15">3.2.2.23</ecNumber>
    </recommendedName>
    <alternativeName>
        <fullName evidence="15">DNA-(apurinic or apyrimidinic site) lyase MutM</fullName>
        <shortName evidence="15">AP lyase MutM</shortName>
        <ecNumber evidence="15">4.2.99.18</ecNumber>
    </alternativeName>
</protein>
<keyword evidence="6 15" id="KW-0863">Zinc-finger</keyword>